<feature type="compositionally biased region" description="Polar residues" evidence="1">
    <location>
        <begin position="2592"/>
        <end position="2608"/>
    </location>
</feature>
<dbReference type="RefSeq" id="XP_038056749.1">
    <property type="nucleotide sequence ID" value="XM_038200821.1"/>
</dbReference>
<dbReference type="Gene3D" id="2.30.30.140">
    <property type="match status" value="11"/>
</dbReference>
<dbReference type="InterPro" id="IPR050621">
    <property type="entry name" value="Tudor_domain_containing"/>
</dbReference>
<dbReference type="InterPro" id="IPR002999">
    <property type="entry name" value="Tudor"/>
</dbReference>
<evidence type="ECO:0000256" key="1">
    <source>
        <dbReference type="SAM" id="MobiDB-lite"/>
    </source>
</evidence>
<feature type="region of interest" description="Disordered" evidence="1">
    <location>
        <begin position="2399"/>
        <end position="2853"/>
    </location>
</feature>
<feature type="domain" description="Tudor" evidence="2">
    <location>
        <begin position="1327"/>
        <end position="1385"/>
    </location>
</feature>
<feature type="domain" description="Tudor" evidence="2">
    <location>
        <begin position="67"/>
        <end position="125"/>
    </location>
</feature>
<protein>
    <recommendedName>
        <fullName evidence="2">Tudor domain-containing protein</fullName>
    </recommendedName>
</protein>
<feature type="compositionally biased region" description="Polar residues" evidence="1">
    <location>
        <begin position="2412"/>
        <end position="2422"/>
    </location>
</feature>
<dbReference type="FunFam" id="2.30.30.140:FF:000018">
    <property type="entry name" value="Serine/threonine-protein kinase 31"/>
    <property type="match status" value="5"/>
</dbReference>
<feature type="domain" description="Tudor" evidence="2">
    <location>
        <begin position="281"/>
        <end position="340"/>
    </location>
</feature>
<feature type="domain" description="Tudor" evidence="2">
    <location>
        <begin position="1538"/>
        <end position="1596"/>
    </location>
</feature>
<name>A0A913ZZ49_PATMI</name>
<dbReference type="Pfam" id="PF00567">
    <property type="entry name" value="TUDOR"/>
    <property type="match status" value="11"/>
</dbReference>
<feature type="compositionally biased region" description="Acidic residues" evidence="1">
    <location>
        <begin position="2110"/>
        <end position="2122"/>
    </location>
</feature>
<feature type="domain" description="Tudor" evidence="2">
    <location>
        <begin position="730"/>
        <end position="788"/>
    </location>
</feature>
<feature type="region of interest" description="Disordered" evidence="1">
    <location>
        <begin position="853"/>
        <end position="882"/>
    </location>
</feature>
<dbReference type="GeneID" id="119728541"/>
<feature type="region of interest" description="Disordered" evidence="1">
    <location>
        <begin position="2319"/>
        <end position="2351"/>
    </location>
</feature>
<dbReference type="PROSITE" id="PS50304">
    <property type="entry name" value="TUDOR"/>
    <property type="match status" value="10"/>
</dbReference>
<keyword evidence="4" id="KW-1185">Reference proteome</keyword>
<dbReference type="GO" id="GO:0043186">
    <property type="term" value="C:P granule"/>
    <property type="evidence" value="ECO:0007669"/>
    <property type="project" value="TreeGrafter"/>
</dbReference>
<feature type="domain" description="Tudor" evidence="2">
    <location>
        <begin position="501"/>
        <end position="559"/>
    </location>
</feature>
<feature type="compositionally biased region" description="Basic and acidic residues" evidence="1">
    <location>
        <begin position="2551"/>
        <end position="2566"/>
    </location>
</feature>
<feature type="region of interest" description="Disordered" evidence="1">
    <location>
        <begin position="629"/>
        <end position="666"/>
    </location>
</feature>
<dbReference type="PANTHER" id="PTHR22948">
    <property type="entry name" value="TUDOR DOMAIN CONTAINING PROTEIN"/>
    <property type="match status" value="1"/>
</dbReference>
<evidence type="ECO:0000313" key="3">
    <source>
        <dbReference type="EnsemblMetazoa" id="XP_038056749.1"/>
    </source>
</evidence>
<dbReference type="Proteomes" id="UP000887568">
    <property type="component" value="Unplaced"/>
</dbReference>
<dbReference type="GO" id="GO:0007283">
    <property type="term" value="P:spermatogenesis"/>
    <property type="evidence" value="ECO:0007669"/>
    <property type="project" value="TreeGrafter"/>
</dbReference>
<dbReference type="OrthoDB" id="341421at2759"/>
<feature type="compositionally biased region" description="Basic and acidic residues" evidence="1">
    <location>
        <begin position="853"/>
        <end position="862"/>
    </location>
</feature>
<feature type="compositionally biased region" description="Acidic residues" evidence="1">
    <location>
        <begin position="2328"/>
        <end position="2342"/>
    </location>
</feature>
<feature type="compositionally biased region" description="Basic and acidic residues" evidence="1">
    <location>
        <begin position="2576"/>
        <end position="2590"/>
    </location>
</feature>
<feature type="compositionally biased region" description="Polar residues" evidence="1">
    <location>
        <begin position="656"/>
        <end position="666"/>
    </location>
</feature>
<feature type="compositionally biased region" description="Acidic residues" evidence="1">
    <location>
        <begin position="2789"/>
        <end position="2805"/>
    </location>
</feature>
<dbReference type="OMA" id="GYPCCAK"/>
<feature type="compositionally biased region" description="Acidic residues" evidence="1">
    <location>
        <begin position="2470"/>
        <end position="2505"/>
    </location>
</feature>
<feature type="domain" description="Tudor" evidence="2">
    <location>
        <begin position="1741"/>
        <end position="1799"/>
    </location>
</feature>
<feature type="compositionally biased region" description="Low complexity" evidence="1">
    <location>
        <begin position="2820"/>
        <end position="2829"/>
    </location>
</feature>
<feature type="compositionally biased region" description="Basic and acidic residues" evidence="1">
    <location>
        <begin position="2704"/>
        <end position="2714"/>
    </location>
</feature>
<dbReference type="SMART" id="SM00333">
    <property type="entry name" value="TUDOR"/>
    <property type="match status" value="11"/>
</dbReference>
<dbReference type="PANTHER" id="PTHR22948:SF72">
    <property type="entry name" value="TUDOR DOMAIN-CONTAINING PROTEIN"/>
    <property type="match status" value="1"/>
</dbReference>
<feature type="region of interest" description="Disordered" evidence="1">
    <location>
        <begin position="2092"/>
        <end position="2122"/>
    </location>
</feature>
<feature type="domain" description="Tudor" evidence="2">
    <location>
        <begin position="945"/>
        <end position="1003"/>
    </location>
</feature>
<feature type="domain" description="Tudor" evidence="2">
    <location>
        <begin position="2196"/>
        <end position="2255"/>
    </location>
</feature>
<evidence type="ECO:0000259" key="2">
    <source>
        <dbReference type="PROSITE" id="PS50304"/>
    </source>
</evidence>
<feature type="compositionally biased region" description="Basic and acidic residues" evidence="1">
    <location>
        <begin position="2746"/>
        <end position="2758"/>
    </location>
</feature>
<dbReference type="SUPFAM" id="SSF63748">
    <property type="entry name" value="Tudor/PWWP/MBT"/>
    <property type="match status" value="11"/>
</dbReference>
<dbReference type="GO" id="GO:0030719">
    <property type="term" value="P:P granule organization"/>
    <property type="evidence" value="ECO:0007669"/>
    <property type="project" value="TreeGrafter"/>
</dbReference>
<dbReference type="Gene3D" id="2.40.50.90">
    <property type="match status" value="9"/>
</dbReference>
<feature type="compositionally biased region" description="Acidic residues" evidence="1">
    <location>
        <begin position="2675"/>
        <end position="2688"/>
    </location>
</feature>
<proteinExistence type="predicted"/>
<evidence type="ECO:0000313" key="4">
    <source>
        <dbReference type="Proteomes" id="UP000887568"/>
    </source>
</evidence>
<feature type="domain" description="Tudor" evidence="2">
    <location>
        <begin position="1137"/>
        <end position="1196"/>
    </location>
</feature>
<dbReference type="InterPro" id="IPR035437">
    <property type="entry name" value="SNase_OB-fold_sf"/>
</dbReference>
<accession>A0A913ZZ49</accession>
<feature type="compositionally biased region" description="Polar residues" evidence="1">
    <location>
        <begin position="2094"/>
        <end position="2105"/>
    </location>
</feature>
<organism evidence="3 4">
    <name type="scientific">Patiria miniata</name>
    <name type="common">Bat star</name>
    <name type="synonym">Asterina miniata</name>
    <dbReference type="NCBI Taxonomy" id="46514"/>
    <lineage>
        <taxon>Eukaryota</taxon>
        <taxon>Metazoa</taxon>
        <taxon>Echinodermata</taxon>
        <taxon>Eleutherozoa</taxon>
        <taxon>Asterozoa</taxon>
        <taxon>Asteroidea</taxon>
        <taxon>Valvatacea</taxon>
        <taxon>Valvatida</taxon>
        <taxon>Asterinidae</taxon>
        <taxon>Patiria</taxon>
    </lineage>
</organism>
<reference evidence="3" key="1">
    <citation type="submission" date="2022-11" db="UniProtKB">
        <authorList>
            <consortium name="EnsemblMetazoa"/>
        </authorList>
    </citation>
    <scope>IDENTIFICATION</scope>
</reference>
<dbReference type="EnsemblMetazoa" id="XM_038200821.1">
    <property type="protein sequence ID" value="XP_038056749.1"/>
    <property type="gene ID" value="LOC119728541"/>
</dbReference>
<sequence>MGSIARQILKNAGSRIEVYVTAADADRNSGLLKFWTQLDQDGLEQVEQLAERFQFIAQQSASPQPDLLGPGSLCIAKYLEDNRWYRAQIESATGNDVIAFFIDYGNTEIIPRNLVRLKESVGDDVFAIPGQATECVLAGVVAIMQHRHIKMGTHAYLKSTLVDQTFVGEPLQLTNDGLEMKLFTESGDSVSEKFILDEFGERRGPGVPIDAASAPQKQVSRGYNQSTLAVGSCQNLYVSNVASLSQFWVQPASKSEELDNLMDSISAQYDGLGPAEKALGAAQLGSPCVAMFSDDAVNYRAVVTEVKGPKQCTVQFVDFGNSEVKETASLKAITDDLLQYPVIAVECSLSGVSAQSSSLAAVERFEELTAEKELSGKVVGMNGNACCVLILDPQGEENADIISVLVKEGLASRSAEQFNHQAPSGANPGAFNGSGDAGVSKSFIDPRISQGSRVIVEIIAIRGTDDFSCQLMEDAEAFNAMMDRLQADYSVTPTQMSPLRSPAVGKPCCVMFGDDNCWYRALVVSVEGRQIRVQYVDYGNGEVVDASKLMQLKSEYLTLPLQCIDCSLDGVPALEGVEAETAINWLDKHTEENFVATVTSVRGGKFAVVLKSQEAGTILNDEIKKILPRQRTEKKMKTPPRAKPPPEAPRLVQRTPPRNQPLNSSSTSVADLGFWTEVKLGTTETDVYISHVEDPSKFFCQLVSQEGQLNVLMDDIHNKCMDSQLKQLQRACVGTPCVAQFSEDSSWYRGVIKDQKPGLYRVCFVDYGNEEDVPLDKVCEITADLMSLPQQAASCCLSGWDLTWKEYKVIQRMKSLAAEIEKFRMVVRESKGASVVQLKWQGKDMLQELRKVRDSIPKEVKQPPKAATPPRQKERPVDSTPPFTLASAVESVKVDQRVMMAASVAKGPTKFFCQLCSSYDQLQGLSAEMNNHYSASKPSKDMLTSAVPGAFCAAQSSDGAWYRAKILREAGPGKVKVRFVDYGDDDVVAVASLCTLLPKFRNLPTQAIKCRLSGVMQKFESVVVDQEVMATVKSKSDGKLEIEYIDDAFRAKVQEILGPVVQPVQVQGGSPQVVPVPQQGFAKQGMLGGTDQDVYVSHVDNLQKFYVQMCGRSDEIDMLQQKLKTSYNSGTSGPLSSAAVGTTCCAKFSEDGDWYRAVITGSPSPGRVVVQFVDFGNSEEQSASDLRPIKPEFLQPTAGAVACRLKDVGSSSLDIANEFLDLTVDKSMKCMFHGREEPYQVQFPALQDEVKKWQQAAAKEPAMPSASCPAPKTLSVGMKEEVYISSVTSPASFWCQLAQHEGTLNELMDSIDAHYSSLTPGEGQMRSPVVGAVCVAQFADDGGWYRAKVTEVQPETCTVTFIDYGNSDKVSKSLIMDIKEDFLAVEQQAVLCSLGGVGPVSTSWTGEACDSFLNLTGDKKLLAEVVAVEPSASSHQVTLLDLGMSLGQSLIDAGHARSVPVTTKAIRFASESDNLQDALHGFEKLNITQGSTEKVFVTVVNSLHEFYCQMAARATEDLDPLSEKLQSEAPSVDNMQAGSIQGLPCIAKFSDDEQWYRATVLAEKGDTVDVFFIDYGNKESVPRDQIKVLTSDFSSLPAQAVKCALALIPESSASDDAAVAEFENAVLEGEALTAEFISRKGTAWIIRLLNDGEPVAEALGIKLQDEISESAEQALTPRSLSYTWTPLKARQVVEVFVTTVNSPEDFWCQFAKSEDDLNVVMDNIQSLVIPMGENPRPQDMQLRPGHACLAQCTQDGFWYRSEVTEVVGDAVKVLFVDTGKTETVSCSKVRAIEADFLKLPRQSFRCQLAGASPRQQQWDQDAADAFKKMSCDHSLMADILKVVRTEEDAVTRAIVSLQDGAVSLSDLLVEKGLAEAVEVPQYAEEEMEDSVCEQVLEASPWEGPKYEQPTLLSGERQEVVVLSVTSPSEFYCRAADSEESGILATITSEMERRIGEMIGTSRLVPAKGMPCVAKCEDGTWQRVEILDVVPNGKVRTFLVDQALMREVSIDNLQLITSTLLALPLQAVKCSLGATPSGADWSEADTLAFRELVDGKTLQAELGEGGVQLFDEDESVLQTLIRKAEDRNAEILAESQKTPEAGNDNQPEVSNPEEEVSEEEDEIFTEADNLPGSFKQAFETLDLKAGQEITLCLVAVDSPEEITCQIDHEEQKVLDIEQRMTEVYAENTKPLQDKNWVPKVGEPCAAKHSEYDDWYRATVVSVDQEMGVEVFYADYGGTDRVLLESVRELTEDLKRLPAQAMRFCLEKPLMPLTMWNKKTKAIMEGQDTERDLHAKVIEVKEKVTTIELAEEDHTFLTHLVDQSQTSSLDNEEEDGDRDGEFFDAVDQGSTEGDEAYEVADVDSAVKSIPSEAGALVGAGDDVQSSVAAVIDDLFEKAAEQATADQRVSEVQAGDTTRSNNEGSQAGLKQEESATEGPSLIPPSQGGSRMISMKDILDQFVDHTLQNFSKDENDDETQQTDDQEEEDDDDVVEGEEADQLSDDGNEEQEIKEVVNGDVAVDEQTSETNGSETPGDVQESEAKSVPDDTELEIEDRFVNNTKDSDENRQSEVSAMEPQSEERAPDDDPTKEPESIDQQEGQPGSVQIVSTEESAEPQRDELQVSDTPEDSAKETASEDSYTAAPKDGQVPDDQPSINQDSEAEEATRENPVGYHSPDPEVDTENLPEDQDQEMVKEDTVDSLQVDTSGKDPAEDHSPDPVVVTESSSDDHTSASEMVEEDQEGSPQEDTAGKDPVEHHSPDPEVVTESASDDQASASEMVEENVEGSLQEDTATEAVEDEDHPPDDAAEAERGEQTTPEEEQTSAQESSATEKAASDSPDFESIEKQPDFESESND</sequence>
<dbReference type="GO" id="GO:0034587">
    <property type="term" value="P:piRNA processing"/>
    <property type="evidence" value="ECO:0007669"/>
    <property type="project" value="TreeGrafter"/>
</dbReference>